<dbReference type="Proteomes" id="UP000250369">
    <property type="component" value="Unassembled WGS sequence"/>
</dbReference>
<dbReference type="AlphaFoldDB" id="A0A329M3D0"/>
<sequence length="66" mass="7742">MGIMVIISETSGIASIFILLNMADHDDEGVLSYNGRNAEMSMCIWRKDEVHWIWRILNELFIFTMY</sequence>
<evidence type="ECO:0000313" key="2">
    <source>
        <dbReference type="Proteomes" id="UP000250369"/>
    </source>
</evidence>
<reference evidence="1 2" key="1">
    <citation type="journal article" date="2009" name="Int. J. Syst. Evol. Microbiol.">
        <title>Paenibacillus contaminans sp. nov., isolated from a contaminated laboratory plate.</title>
        <authorList>
            <person name="Chou J.H."/>
            <person name="Lee J.H."/>
            <person name="Lin M.C."/>
            <person name="Chang P.S."/>
            <person name="Arun A.B."/>
            <person name="Young C.C."/>
            <person name="Chen W.M."/>
        </authorList>
    </citation>
    <scope>NUCLEOTIDE SEQUENCE [LARGE SCALE GENOMIC DNA]</scope>
    <source>
        <strain evidence="1 2">CKOBP-6</strain>
    </source>
</reference>
<accession>A0A329M3D0</accession>
<organism evidence="1 2">
    <name type="scientific">Paenibacillus contaminans</name>
    <dbReference type="NCBI Taxonomy" id="450362"/>
    <lineage>
        <taxon>Bacteria</taxon>
        <taxon>Bacillati</taxon>
        <taxon>Bacillota</taxon>
        <taxon>Bacilli</taxon>
        <taxon>Bacillales</taxon>
        <taxon>Paenibacillaceae</taxon>
        <taxon>Paenibacillus</taxon>
    </lineage>
</organism>
<gene>
    <name evidence="1" type="ORF">DQG23_31780</name>
</gene>
<comment type="caution">
    <text evidence="1">The sequence shown here is derived from an EMBL/GenBank/DDBJ whole genome shotgun (WGS) entry which is preliminary data.</text>
</comment>
<proteinExistence type="predicted"/>
<name>A0A329M3D0_9BACL</name>
<evidence type="ECO:0000313" key="1">
    <source>
        <dbReference type="EMBL" id="RAV14152.1"/>
    </source>
</evidence>
<dbReference type="EMBL" id="QMFB01000027">
    <property type="protein sequence ID" value="RAV14152.1"/>
    <property type="molecule type" value="Genomic_DNA"/>
</dbReference>
<protein>
    <submittedName>
        <fullName evidence="1">Uncharacterized protein</fullName>
    </submittedName>
</protein>
<keyword evidence="2" id="KW-1185">Reference proteome</keyword>